<dbReference type="InterPro" id="IPR036163">
    <property type="entry name" value="HMA_dom_sf"/>
</dbReference>
<dbReference type="Proteomes" id="UP001429984">
    <property type="component" value="Unassembled WGS sequence"/>
</dbReference>
<comment type="caution">
    <text evidence="1">The sequence shown here is derived from an EMBL/GenBank/DDBJ whole genome shotgun (WGS) entry which is preliminary data.</text>
</comment>
<accession>A0ABS0B2A9</accession>
<evidence type="ECO:0000313" key="1">
    <source>
        <dbReference type="EMBL" id="MBF6022609.1"/>
    </source>
</evidence>
<evidence type="ECO:0000313" key="2">
    <source>
        <dbReference type="Proteomes" id="UP001429984"/>
    </source>
</evidence>
<dbReference type="EMBL" id="JADLZT010000001">
    <property type="protein sequence ID" value="MBF6022609.1"/>
    <property type="molecule type" value="Genomic_DNA"/>
</dbReference>
<gene>
    <name evidence="1" type="ORF">IU514_01070</name>
</gene>
<sequence>MKLQINGIRGGDCVRSITNALLQVDLGARINFNLDDHLVRIEGRLTLGDATTAIERGGFKVASIIDDTVVDAVFRIAHCEAF</sequence>
<keyword evidence="2" id="KW-1185">Reference proteome</keyword>
<dbReference type="Gene3D" id="3.30.70.100">
    <property type="match status" value="1"/>
</dbReference>
<reference evidence="1 2" key="1">
    <citation type="submission" date="2020-11" db="EMBL/GenBank/DDBJ databases">
        <title>Draft Genome Sequence and Secondary Metabolite Biosynthetic Potential of the Lysobacter niastensis Type strain DSM 18481.</title>
        <authorList>
            <person name="Turrini P."/>
            <person name="Artuso I."/>
            <person name="Tescari M."/>
            <person name="Lugli G.A."/>
            <person name="Frangipani E."/>
            <person name="Ventura M."/>
            <person name="Visca P."/>
        </authorList>
    </citation>
    <scope>NUCLEOTIDE SEQUENCE [LARGE SCALE GENOMIC DNA]</scope>
    <source>
        <strain evidence="1 2">DSM 18481</strain>
    </source>
</reference>
<dbReference type="RefSeq" id="WP_194929216.1">
    <property type="nucleotide sequence ID" value="NZ_JADLZT010000001.1"/>
</dbReference>
<name>A0ABS0B2A9_9GAMM</name>
<proteinExistence type="predicted"/>
<evidence type="ECO:0008006" key="3">
    <source>
        <dbReference type="Google" id="ProtNLM"/>
    </source>
</evidence>
<organism evidence="1 2">
    <name type="scientific">Lysobacter niastensis</name>
    <dbReference type="NCBI Taxonomy" id="380629"/>
    <lineage>
        <taxon>Bacteria</taxon>
        <taxon>Pseudomonadati</taxon>
        <taxon>Pseudomonadota</taxon>
        <taxon>Gammaproteobacteria</taxon>
        <taxon>Lysobacterales</taxon>
        <taxon>Lysobacteraceae</taxon>
        <taxon>Lysobacter</taxon>
    </lineage>
</organism>
<protein>
    <recommendedName>
        <fullName evidence="3">HMA domain-containing protein</fullName>
    </recommendedName>
</protein>
<dbReference type="SUPFAM" id="SSF55008">
    <property type="entry name" value="HMA, heavy metal-associated domain"/>
    <property type="match status" value="1"/>
</dbReference>